<reference evidence="6 7" key="1">
    <citation type="journal article" date="2019" name="Anaerobe">
        <title>Detection of Robinsoniella peoriensis in multiple bone samples of a trauma patient.</title>
        <authorList>
            <person name="Schrottner P."/>
            <person name="Hartwich K."/>
            <person name="Bunk B."/>
            <person name="Schober I."/>
            <person name="Helbig S."/>
            <person name="Rudolph W.W."/>
            <person name="Gunzer F."/>
        </authorList>
    </citation>
    <scope>NUCLEOTIDE SEQUENCE [LARGE SCALE GENOMIC DNA]</scope>
    <source>
        <strain evidence="6 7">DSM 106044</strain>
    </source>
</reference>
<dbReference type="Gene3D" id="1.10.10.10">
    <property type="entry name" value="Winged helix-like DNA-binding domain superfamily/Winged helix DNA-binding domain"/>
    <property type="match status" value="1"/>
</dbReference>
<keyword evidence="7" id="KW-1185">Reference proteome</keyword>
<dbReference type="SUPFAM" id="SSF46894">
    <property type="entry name" value="C-terminal effector domain of the bipartite response regulators"/>
    <property type="match status" value="1"/>
</dbReference>
<dbReference type="AlphaFoldDB" id="A0A4U8QHD0"/>
<dbReference type="GO" id="GO:0003677">
    <property type="term" value="F:DNA binding"/>
    <property type="evidence" value="ECO:0007669"/>
    <property type="project" value="UniProtKB-KW"/>
</dbReference>
<evidence type="ECO:0000313" key="6">
    <source>
        <dbReference type="EMBL" id="TLD00946.1"/>
    </source>
</evidence>
<evidence type="ECO:0000256" key="3">
    <source>
        <dbReference type="ARBA" id="ARBA00024867"/>
    </source>
</evidence>
<accession>A0A4U8QHD0</accession>
<name>A0A4U8QHD0_9FIRM</name>
<keyword evidence="2" id="KW-0238">DNA-binding</keyword>
<dbReference type="InterPro" id="IPR001789">
    <property type="entry name" value="Sig_transdc_resp-reg_receiver"/>
</dbReference>
<dbReference type="GO" id="GO:0006355">
    <property type="term" value="P:regulation of DNA-templated transcription"/>
    <property type="evidence" value="ECO:0007669"/>
    <property type="project" value="InterPro"/>
</dbReference>
<dbReference type="SUPFAM" id="SSF52172">
    <property type="entry name" value="CheY-like"/>
    <property type="match status" value="1"/>
</dbReference>
<sequence>MKIIAVDDERRALNSFIKVLRETEPDADVTPFTEADAAFAFLADNKVDIAFLDIELDGYSGLALAEKCKALCPQVNIIFVTGYSKYTMEALRLHASGYLMKPVRAEELRVELNNLRHPVSNKTAPLIRVQTFGSFEVFAGEKPLKFRYTKTKELFAYLVDRKGASANTGELCAILWEDKEDTPAMRSQFRNLISDLMKTLGNINAGDIVIKTRNSFAVDTEKIDCDFYHLLNHKEAAFKLYMGQYMTQYSWAETTVGYLENRIKKIM</sequence>
<feature type="modified residue" description="4-aspartylphosphate" evidence="4">
    <location>
        <position position="53"/>
    </location>
</feature>
<dbReference type="InterPro" id="IPR051677">
    <property type="entry name" value="AfsR-DnrI-RedD_regulator"/>
</dbReference>
<feature type="domain" description="Response regulatory" evidence="5">
    <location>
        <begin position="2"/>
        <end position="116"/>
    </location>
</feature>
<dbReference type="STRING" id="180332.GCA_000797495_03949"/>
<organism evidence="6 7">
    <name type="scientific">Robinsoniella peoriensis</name>
    <dbReference type="NCBI Taxonomy" id="180332"/>
    <lineage>
        <taxon>Bacteria</taxon>
        <taxon>Bacillati</taxon>
        <taxon>Bacillota</taxon>
        <taxon>Clostridia</taxon>
        <taxon>Lachnospirales</taxon>
        <taxon>Lachnospiraceae</taxon>
        <taxon>Robinsoniella</taxon>
    </lineage>
</organism>
<keyword evidence="4" id="KW-0597">Phosphoprotein</keyword>
<dbReference type="Proteomes" id="UP000306509">
    <property type="component" value="Unassembled WGS sequence"/>
</dbReference>
<evidence type="ECO:0000256" key="4">
    <source>
        <dbReference type="PROSITE-ProRule" id="PRU00169"/>
    </source>
</evidence>
<proteinExistence type="predicted"/>
<gene>
    <name evidence="6" type="primary">ypdB_5</name>
    <name evidence="6" type="ORF">DSM106044_02146</name>
</gene>
<dbReference type="Gene3D" id="3.40.50.2300">
    <property type="match status" value="1"/>
</dbReference>
<dbReference type="Pfam" id="PF00072">
    <property type="entry name" value="Response_reg"/>
    <property type="match status" value="1"/>
</dbReference>
<evidence type="ECO:0000313" key="7">
    <source>
        <dbReference type="Proteomes" id="UP000306509"/>
    </source>
</evidence>
<comment type="caution">
    <text evidence="6">The sequence shown here is derived from an EMBL/GenBank/DDBJ whole genome shotgun (WGS) entry which is preliminary data.</text>
</comment>
<dbReference type="OrthoDB" id="3190595at2"/>
<dbReference type="InterPro" id="IPR036388">
    <property type="entry name" value="WH-like_DNA-bd_sf"/>
</dbReference>
<evidence type="ECO:0000256" key="1">
    <source>
        <dbReference type="ARBA" id="ARBA00018672"/>
    </source>
</evidence>
<dbReference type="InterPro" id="IPR011006">
    <property type="entry name" value="CheY-like_superfamily"/>
</dbReference>
<dbReference type="SMART" id="SM00448">
    <property type="entry name" value="REC"/>
    <property type="match status" value="1"/>
</dbReference>
<dbReference type="PROSITE" id="PS50110">
    <property type="entry name" value="RESPONSE_REGULATORY"/>
    <property type="match status" value="1"/>
</dbReference>
<dbReference type="InterPro" id="IPR016032">
    <property type="entry name" value="Sig_transdc_resp-reg_C-effctor"/>
</dbReference>
<dbReference type="EMBL" id="QGQD01000045">
    <property type="protein sequence ID" value="TLD00946.1"/>
    <property type="molecule type" value="Genomic_DNA"/>
</dbReference>
<protein>
    <recommendedName>
        <fullName evidence="1">Stage 0 sporulation protein A homolog</fullName>
    </recommendedName>
</protein>
<dbReference type="RefSeq" id="WP_070042523.1">
    <property type="nucleotide sequence ID" value="NZ_CABMJZ010000118.1"/>
</dbReference>
<dbReference type="PANTHER" id="PTHR35807">
    <property type="entry name" value="TRANSCRIPTIONAL REGULATOR REDD-RELATED"/>
    <property type="match status" value="1"/>
</dbReference>
<dbReference type="GO" id="GO:0000160">
    <property type="term" value="P:phosphorelay signal transduction system"/>
    <property type="evidence" value="ECO:0007669"/>
    <property type="project" value="InterPro"/>
</dbReference>
<evidence type="ECO:0000259" key="5">
    <source>
        <dbReference type="PROSITE" id="PS50110"/>
    </source>
</evidence>
<evidence type="ECO:0000256" key="2">
    <source>
        <dbReference type="ARBA" id="ARBA00023125"/>
    </source>
</evidence>
<comment type="function">
    <text evidence="3">May play the central regulatory role in sporulation. It may be an element of the effector pathway responsible for the activation of sporulation genes in response to nutritional stress. Spo0A may act in concert with spo0H (a sigma factor) to control the expression of some genes that are critical to the sporulation process.</text>
</comment>